<evidence type="ECO:0000256" key="1">
    <source>
        <dbReference type="ARBA" id="ARBA00004141"/>
    </source>
</evidence>
<dbReference type="VEuPathDB" id="PiroplasmaDB:TA07355"/>
<comment type="similarity">
    <text evidence="2">Belongs to the MscS (TC 1.A.23) family.</text>
</comment>
<feature type="transmembrane region" description="Helical" evidence="7">
    <location>
        <begin position="212"/>
        <end position="233"/>
    </location>
</feature>
<dbReference type="AlphaFoldDB" id="Q4UA74"/>
<dbReference type="KEGG" id="tan:TA07355"/>
<dbReference type="GO" id="GO:0006820">
    <property type="term" value="P:monoatomic anion transport"/>
    <property type="evidence" value="ECO:0007669"/>
    <property type="project" value="TreeGrafter"/>
</dbReference>
<feature type="transmembrane region" description="Helical" evidence="7">
    <location>
        <begin position="618"/>
        <end position="644"/>
    </location>
</feature>
<evidence type="ECO:0000313" key="10">
    <source>
        <dbReference type="Proteomes" id="UP000001950"/>
    </source>
</evidence>
<dbReference type="Gene3D" id="2.30.30.60">
    <property type="match status" value="1"/>
</dbReference>
<dbReference type="SUPFAM" id="SSF50182">
    <property type="entry name" value="Sm-like ribonucleoproteins"/>
    <property type="match status" value="1"/>
</dbReference>
<evidence type="ECO:0000256" key="2">
    <source>
        <dbReference type="ARBA" id="ARBA00008017"/>
    </source>
</evidence>
<dbReference type="InterPro" id="IPR023408">
    <property type="entry name" value="MscS_beta-dom_sf"/>
</dbReference>
<keyword evidence="4 7" id="KW-1133">Transmembrane helix</keyword>
<protein>
    <recommendedName>
        <fullName evidence="8">Mechanosensitive ion channel MscS domain-containing protein</fullName>
    </recommendedName>
</protein>
<dbReference type="InterPro" id="IPR006685">
    <property type="entry name" value="MscS_channel_2nd"/>
</dbReference>
<feature type="region of interest" description="Disordered" evidence="6">
    <location>
        <begin position="1075"/>
        <end position="1181"/>
    </location>
</feature>
<dbReference type="GeneID" id="3863078"/>
<dbReference type="InterPro" id="IPR016688">
    <property type="entry name" value="MscS-like_plants/fungi"/>
</dbReference>
<dbReference type="GO" id="GO:0005886">
    <property type="term" value="C:plasma membrane"/>
    <property type="evidence" value="ECO:0007669"/>
    <property type="project" value="TreeGrafter"/>
</dbReference>
<name>Q4UA74_THEAN</name>
<accession>Q4UA74</accession>
<gene>
    <name evidence="9" type="ORF">TA07355</name>
</gene>
<feature type="transmembrane region" description="Helical" evidence="7">
    <location>
        <begin position="146"/>
        <end position="165"/>
    </location>
</feature>
<feature type="compositionally biased region" description="Basic and acidic residues" evidence="6">
    <location>
        <begin position="1121"/>
        <end position="1181"/>
    </location>
</feature>
<dbReference type="PANTHER" id="PTHR31618">
    <property type="entry name" value="MECHANOSENSITIVE ION CHANNEL PROTEIN 5"/>
    <property type="match status" value="1"/>
</dbReference>
<dbReference type="GO" id="GO:0008381">
    <property type="term" value="F:mechanosensitive monoatomic ion channel activity"/>
    <property type="evidence" value="ECO:0007669"/>
    <property type="project" value="TreeGrafter"/>
</dbReference>
<feature type="transmembrane region" description="Helical" evidence="7">
    <location>
        <begin position="101"/>
        <end position="126"/>
    </location>
</feature>
<feature type="region of interest" description="Disordered" evidence="6">
    <location>
        <begin position="907"/>
        <end position="941"/>
    </location>
</feature>
<dbReference type="OrthoDB" id="544685at2759"/>
<evidence type="ECO:0000256" key="5">
    <source>
        <dbReference type="ARBA" id="ARBA00023136"/>
    </source>
</evidence>
<organism evidence="9 10">
    <name type="scientific">Theileria annulata</name>
    <dbReference type="NCBI Taxonomy" id="5874"/>
    <lineage>
        <taxon>Eukaryota</taxon>
        <taxon>Sar</taxon>
        <taxon>Alveolata</taxon>
        <taxon>Apicomplexa</taxon>
        <taxon>Aconoidasida</taxon>
        <taxon>Piroplasmida</taxon>
        <taxon>Theileriidae</taxon>
        <taxon>Theileria</taxon>
    </lineage>
</organism>
<dbReference type="EMBL" id="CR940353">
    <property type="protein sequence ID" value="CAI76279.1"/>
    <property type="molecule type" value="Genomic_DNA"/>
</dbReference>
<feature type="compositionally biased region" description="Basic and acidic residues" evidence="6">
    <location>
        <begin position="852"/>
        <end position="872"/>
    </location>
</feature>
<evidence type="ECO:0000313" key="9">
    <source>
        <dbReference type="EMBL" id="CAI76279.1"/>
    </source>
</evidence>
<evidence type="ECO:0000256" key="7">
    <source>
        <dbReference type="SAM" id="Phobius"/>
    </source>
</evidence>
<dbReference type="PANTHER" id="PTHR31618:SF1">
    <property type="entry name" value="EF-HAND DOMAIN-CONTAINING PROTEIN"/>
    <property type="match status" value="1"/>
</dbReference>
<evidence type="ECO:0000256" key="6">
    <source>
        <dbReference type="SAM" id="MobiDB-lite"/>
    </source>
</evidence>
<comment type="subcellular location">
    <subcellularLocation>
        <location evidence="1">Membrane</location>
        <topology evidence="1">Multi-pass membrane protein</topology>
    </subcellularLocation>
</comment>
<keyword evidence="5 7" id="KW-0472">Membrane</keyword>
<dbReference type="RefSeq" id="XP_952903.1">
    <property type="nucleotide sequence ID" value="XM_947810.1"/>
</dbReference>
<dbReference type="eggNOG" id="KOG4629">
    <property type="taxonomic scope" value="Eukaryota"/>
</dbReference>
<dbReference type="OMA" id="CKDTIDY"/>
<sequence length="1181" mass="136933">MCIPDYGDDDAIVDSGLWSDIKMMLWDFIPDYTPLNFVLMHLFFYLVFLSFRAISFPASKEPENPEENIQIAYEHLSYIENYFDNDEKQFELIVNTIKLSFLLLFINIIFLFIVLLVRLLFMKFLFEPFSKISRGAVLLAYSVDPTIFYLLWSLLNYTAFLRCIIHSKFYLVKKCLDNSEMGYDTYIFQIFGYYLPSSFWFDSKCYKWTKSIYHLHILFSVRKLVLTALLFLFELQFLANYSTDLTTYLNELSCLRKFTFKWLNFVYYKKSLRNKELDDLMQKFLNIDMNVIKKSYNTVWMEHHKDDFKVFRPILSKWQHHNVKNDLVINDYNGTDFLKELWINSMSIKPSVNWIVLNYVIHNPPEILLLHHSIQLICKDTIDYCSKLLFDQIYETLNLLHRGNDKVVAIVKNVEEVSPQEVSEDFEEDQRDEFYQFDPGDKIHRLSQIVNVTHVDQLHITRDFEPTTARKYRVDSRNKMPELLKYRTNINSPDLPEQDYMNALTSNKEDSVTNEKEDEEDDRYITRPMCSDLDQFIVDDFFISYDISNCGSISFENFTSTLINMCSIRKKLITTLKNQRSILELVGNLISIILWFMSLVALLLSFKINKNIVVPSTIGLFSASVVALSYMYTSFITAIMFVVISNPYNVGDRVRIAGQSMYVRRITTYNTEFRSSYGQHIIYQNMLLSKMAIINESRAKHATVELSLQMSSSTTPASMKMLRDNIKTFVNGRPRDFVTNSIFFHCDKVQVSHFINLVIWATCVKTWSYTKDVYSLRTELMLFVASQCKLLGIGYENPVNPVYFKNTLSLTGKFTSNYKYFYIHNSPTLRVDSLTNHFADFHDKSKRGGKFIKFDRPRDDKGKGDDDDKPGSVEKTTSTTNPFLSIPFMPAKPSAFTTLIRTTKSFDQTSNDDLPRSSDLGNSSNLIEPLDLNSDEVKRHPSNSEMLDKTLVTQRSTGPLSIEPTFPSLSRVRGGSGHPKAPPVPRGSVHFNKNAHLYNPHGHVAAKKGNFEDYEDFWINTWGNVAKPNRQKTFSYDSNTDKLLLQSSEDANAQSIPMDNSEDFSDTKDNVLKFESPYLEPNQNPSKPRRSKRSSTVDPNLNRTKSRKSKTRSSSHVPKSRTSDDSTDKPKPSSDNSTDKPRLSSDESNDKPRRSKGRSKDMDDLGDNPRRNRSKKDNTKS</sequence>
<evidence type="ECO:0000256" key="4">
    <source>
        <dbReference type="ARBA" id="ARBA00022989"/>
    </source>
</evidence>
<reference evidence="9 10" key="1">
    <citation type="journal article" date="2005" name="Science">
        <title>Genome of the host-cell transforming parasite Theileria annulata compared with T. parva.</title>
        <authorList>
            <person name="Pain A."/>
            <person name="Renauld H."/>
            <person name="Berriman M."/>
            <person name="Murphy L."/>
            <person name="Yeats C.A."/>
            <person name="Weir W."/>
            <person name="Kerhornou A."/>
            <person name="Aslett M."/>
            <person name="Bishop R."/>
            <person name="Bouchier C."/>
            <person name="Cochet M."/>
            <person name="Coulson R.M.R."/>
            <person name="Cronin A."/>
            <person name="de Villiers E.P."/>
            <person name="Fraser A."/>
            <person name="Fosker N."/>
            <person name="Gardner M."/>
            <person name="Goble A."/>
            <person name="Griffiths-Jones S."/>
            <person name="Harris D.E."/>
            <person name="Katzer F."/>
            <person name="Larke N."/>
            <person name="Lord A."/>
            <person name="Maser P."/>
            <person name="McKellar S."/>
            <person name="Mooney P."/>
            <person name="Morton F."/>
            <person name="Nene V."/>
            <person name="O'Neil S."/>
            <person name="Price C."/>
            <person name="Quail M.A."/>
            <person name="Rabbinowitsch E."/>
            <person name="Rawlings N.D."/>
            <person name="Rutter S."/>
            <person name="Saunders D."/>
            <person name="Seeger K."/>
            <person name="Shah T."/>
            <person name="Squares R."/>
            <person name="Squares S."/>
            <person name="Tivey A."/>
            <person name="Walker A.R."/>
            <person name="Woodward J."/>
            <person name="Dobbelaere D.A.E."/>
            <person name="Langsley G."/>
            <person name="Rajandream M.A."/>
            <person name="McKeever D."/>
            <person name="Shiels B."/>
            <person name="Tait A."/>
            <person name="Barrell B.G."/>
            <person name="Hall N."/>
        </authorList>
    </citation>
    <scope>NUCLEOTIDE SEQUENCE [LARGE SCALE GENOMIC DNA]</scope>
    <source>
        <strain evidence="10">Ankara</strain>
    </source>
</reference>
<evidence type="ECO:0000259" key="8">
    <source>
        <dbReference type="Pfam" id="PF00924"/>
    </source>
</evidence>
<feature type="compositionally biased region" description="Basic residues" evidence="6">
    <location>
        <begin position="1104"/>
        <end position="1113"/>
    </location>
</feature>
<dbReference type="InterPro" id="IPR010920">
    <property type="entry name" value="LSM_dom_sf"/>
</dbReference>
<dbReference type="Pfam" id="PF00924">
    <property type="entry name" value="MS_channel_2nd"/>
    <property type="match status" value="1"/>
</dbReference>
<feature type="region of interest" description="Disordered" evidence="6">
    <location>
        <begin position="957"/>
        <end position="983"/>
    </location>
</feature>
<feature type="domain" description="Mechanosensitive ion channel MscS" evidence="8">
    <location>
        <begin position="640"/>
        <end position="698"/>
    </location>
</feature>
<feature type="region of interest" description="Disordered" evidence="6">
    <location>
        <begin position="851"/>
        <end position="888"/>
    </location>
</feature>
<feature type="transmembrane region" description="Helical" evidence="7">
    <location>
        <begin position="32"/>
        <end position="51"/>
    </location>
</feature>
<feature type="transmembrane region" description="Helical" evidence="7">
    <location>
        <begin position="585"/>
        <end position="606"/>
    </location>
</feature>
<dbReference type="InParanoid" id="Q4UA74"/>
<keyword evidence="3 7" id="KW-0812">Transmembrane</keyword>
<keyword evidence="10" id="KW-1185">Reference proteome</keyword>
<feature type="compositionally biased region" description="Polar residues" evidence="6">
    <location>
        <begin position="874"/>
        <end position="883"/>
    </location>
</feature>
<proteinExistence type="inferred from homology"/>
<dbReference type="Proteomes" id="UP000001950">
    <property type="component" value="Chromosome 4"/>
</dbReference>
<evidence type="ECO:0000256" key="3">
    <source>
        <dbReference type="ARBA" id="ARBA00022692"/>
    </source>
</evidence>